<keyword evidence="5 8" id="KW-1133">Transmembrane helix</keyword>
<dbReference type="AlphaFoldDB" id="A0A1G9YD37"/>
<dbReference type="GO" id="GO:0010043">
    <property type="term" value="P:response to zinc ion"/>
    <property type="evidence" value="ECO:0007669"/>
    <property type="project" value="TreeGrafter"/>
</dbReference>
<keyword evidence="3" id="KW-0410">Iron transport</keyword>
<feature type="transmembrane region" description="Helical" evidence="8">
    <location>
        <begin position="220"/>
        <end position="239"/>
    </location>
</feature>
<keyword evidence="6 8" id="KW-0472">Membrane</keyword>
<dbReference type="CDD" id="cd06550">
    <property type="entry name" value="TM_ABC_iron-siderophores_like"/>
    <property type="match status" value="1"/>
</dbReference>
<evidence type="ECO:0000313" key="10">
    <source>
        <dbReference type="Proteomes" id="UP000199677"/>
    </source>
</evidence>
<evidence type="ECO:0000256" key="4">
    <source>
        <dbReference type="ARBA" id="ARBA00022692"/>
    </source>
</evidence>
<sequence length="307" mass="32949">MELLHSLGIELVNGLMSTLMVVVNLLPDTLSDAFQYRFMQRALLTSVLVGAICGLLSCYVVLKRWSLLGDAISHAVLPGVAIAYLLGWPFFIGAFITGALTSVGIGAIERHTRIKSDAAMGLMFTGAFALGIVIISKIASSTHLMHILFGNVLGVRESALVLTLVASVIALLVVWLCFRPLLLYAFDPQQAQALGFNTSVIHYGLILLLTLTIVASLETVGIILVVAMLITPGATAHLLTDRFRTMMLISVSVGVSSAVIGLWLSAALDVASGGTIVLVATGWFFMALVFSPKHGVLARQWRRWRMG</sequence>
<dbReference type="InterPro" id="IPR001626">
    <property type="entry name" value="ABC_TroCD"/>
</dbReference>
<evidence type="ECO:0000256" key="2">
    <source>
        <dbReference type="ARBA" id="ARBA00008034"/>
    </source>
</evidence>
<keyword evidence="7" id="KW-0813">Transport</keyword>
<evidence type="ECO:0000256" key="5">
    <source>
        <dbReference type="ARBA" id="ARBA00022989"/>
    </source>
</evidence>
<dbReference type="GO" id="GO:0043190">
    <property type="term" value="C:ATP-binding cassette (ABC) transporter complex"/>
    <property type="evidence" value="ECO:0007669"/>
    <property type="project" value="InterPro"/>
</dbReference>
<evidence type="ECO:0000256" key="1">
    <source>
        <dbReference type="ARBA" id="ARBA00004141"/>
    </source>
</evidence>
<evidence type="ECO:0000256" key="6">
    <source>
        <dbReference type="ARBA" id="ARBA00023136"/>
    </source>
</evidence>
<dbReference type="FunFam" id="1.10.3470.10:FF:000003">
    <property type="entry name" value="Iron ABC transporter permease SitD"/>
    <property type="match status" value="1"/>
</dbReference>
<dbReference type="Proteomes" id="UP000199677">
    <property type="component" value="Unassembled WGS sequence"/>
</dbReference>
<feature type="transmembrane region" description="Helical" evidence="8">
    <location>
        <begin position="194"/>
        <end position="214"/>
    </location>
</feature>
<keyword evidence="3" id="KW-0406">Ion transport</keyword>
<feature type="transmembrane region" description="Helical" evidence="8">
    <location>
        <begin position="159"/>
        <end position="182"/>
    </location>
</feature>
<feature type="transmembrane region" description="Helical" evidence="8">
    <location>
        <begin position="12"/>
        <end position="30"/>
    </location>
</feature>
<evidence type="ECO:0000256" key="8">
    <source>
        <dbReference type="SAM" id="Phobius"/>
    </source>
</evidence>
<organism evidence="9 10">
    <name type="scientific">Vreelandella arcis</name>
    <dbReference type="NCBI Taxonomy" id="416873"/>
    <lineage>
        <taxon>Bacteria</taxon>
        <taxon>Pseudomonadati</taxon>
        <taxon>Pseudomonadota</taxon>
        <taxon>Gammaproteobacteria</taxon>
        <taxon>Oceanospirillales</taxon>
        <taxon>Halomonadaceae</taxon>
        <taxon>Vreelandella</taxon>
    </lineage>
</organism>
<evidence type="ECO:0000256" key="7">
    <source>
        <dbReference type="RuleBase" id="RU003943"/>
    </source>
</evidence>
<dbReference type="InterPro" id="IPR037294">
    <property type="entry name" value="ABC_BtuC-like"/>
</dbReference>
<feature type="transmembrane region" description="Helical" evidence="8">
    <location>
        <begin position="246"/>
        <end position="264"/>
    </location>
</feature>
<accession>A0A1G9YD37</accession>
<name>A0A1G9YD37_9GAMM</name>
<dbReference type="PANTHER" id="PTHR30477:SF13">
    <property type="entry name" value="IRON TRANSPORT SYSTEM MEMBRANE PROTEIN HI_0360-RELATED"/>
    <property type="match status" value="1"/>
</dbReference>
<dbReference type="GO" id="GO:0071281">
    <property type="term" value="P:cellular response to iron ion"/>
    <property type="evidence" value="ECO:0007669"/>
    <property type="project" value="UniProtKB-ARBA"/>
</dbReference>
<keyword evidence="3" id="KW-0408">Iron</keyword>
<feature type="transmembrane region" description="Helical" evidence="8">
    <location>
        <begin position="82"/>
        <end position="108"/>
    </location>
</feature>
<proteinExistence type="inferred from homology"/>
<dbReference type="PANTHER" id="PTHR30477">
    <property type="entry name" value="ABC-TRANSPORTER METAL-BINDING PROTEIN"/>
    <property type="match status" value="1"/>
</dbReference>
<keyword evidence="10" id="KW-1185">Reference proteome</keyword>
<dbReference type="EMBL" id="FNII01000002">
    <property type="protein sequence ID" value="SDN07059.1"/>
    <property type="molecule type" value="Genomic_DNA"/>
</dbReference>
<protein>
    <submittedName>
        <fullName evidence="9">Manganese/iron transport system permease protein</fullName>
    </submittedName>
</protein>
<dbReference type="OrthoDB" id="9804300at2"/>
<keyword evidence="4 7" id="KW-0812">Transmembrane</keyword>
<dbReference type="STRING" id="416873.SAMN04487951_102114"/>
<feature type="transmembrane region" description="Helical" evidence="8">
    <location>
        <begin position="270"/>
        <end position="290"/>
    </location>
</feature>
<feature type="transmembrane region" description="Helical" evidence="8">
    <location>
        <begin position="120"/>
        <end position="139"/>
    </location>
</feature>
<dbReference type="RefSeq" id="WP_089702152.1">
    <property type="nucleotide sequence ID" value="NZ_FNII01000002.1"/>
</dbReference>
<dbReference type="GO" id="GO:0006826">
    <property type="term" value="P:iron ion transport"/>
    <property type="evidence" value="ECO:0007669"/>
    <property type="project" value="UniProtKB-KW"/>
</dbReference>
<feature type="transmembrane region" description="Helical" evidence="8">
    <location>
        <begin position="42"/>
        <end position="62"/>
    </location>
</feature>
<evidence type="ECO:0000256" key="3">
    <source>
        <dbReference type="ARBA" id="ARBA00022496"/>
    </source>
</evidence>
<dbReference type="SUPFAM" id="SSF81345">
    <property type="entry name" value="ABC transporter involved in vitamin B12 uptake, BtuC"/>
    <property type="match status" value="1"/>
</dbReference>
<reference evidence="10" key="1">
    <citation type="submission" date="2016-10" db="EMBL/GenBank/DDBJ databases">
        <authorList>
            <person name="Varghese N."/>
            <person name="Submissions S."/>
        </authorList>
    </citation>
    <scope>NUCLEOTIDE SEQUENCE [LARGE SCALE GENOMIC DNA]</scope>
    <source>
        <strain evidence="10">CGMCC 1.6494</strain>
    </source>
</reference>
<dbReference type="Pfam" id="PF00950">
    <property type="entry name" value="ABC-3"/>
    <property type="match status" value="1"/>
</dbReference>
<dbReference type="Gene3D" id="1.10.3470.10">
    <property type="entry name" value="ABC transporter involved in vitamin B12 uptake, BtuC"/>
    <property type="match status" value="1"/>
</dbReference>
<comment type="similarity">
    <text evidence="2 7">Belongs to the ABC-3 integral membrane protein family.</text>
</comment>
<comment type="subcellular location">
    <subcellularLocation>
        <location evidence="7">Cell membrane</location>
        <topology evidence="7">Multi-pass membrane protein</topology>
    </subcellularLocation>
    <subcellularLocation>
        <location evidence="1">Membrane</location>
        <topology evidence="1">Multi-pass membrane protein</topology>
    </subcellularLocation>
</comment>
<evidence type="ECO:0000313" key="9">
    <source>
        <dbReference type="EMBL" id="SDN07059.1"/>
    </source>
</evidence>
<dbReference type="GO" id="GO:0055085">
    <property type="term" value="P:transmembrane transport"/>
    <property type="evidence" value="ECO:0007669"/>
    <property type="project" value="InterPro"/>
</dbReference>
<gene>
    <name evidence="9" type="ORF">SAMN04487951_102114</name>
</gene>